<organism evidence="4 5">
    <name type="scientific">Klebsormidium nitens</name>
    <name type="common">Green alga</name>
    <name type="synonym">Ulothrix nitens</name>
    <dbReference type="NCBI Taxonomy" id="105231"/>
    <lineage>
        <taxon>Eukaryota</taxon>
        <taxon>Viridiplantae</taxon>
        <taxon>Streptophyta</taxon>
        <taxon>Klebsormidiophyceae</taxon>
        <taxon>Klebsormidiales</taxon>
        <taxon>Klebsormidiaceae</taxon>
        <taxon>Klebsormidium</taxon>
    </lineage>
</organism>
<dbReference type="Pfam" id="PF16561">
    <property type="entry name" value="AMPK1_CBM"/>
    <property type="match status" value="1"/>
</dbReference>
<dbReference type="CDD" id="cd02859">
    <property type="entry name" value="E_set_AMPKbeta_like_N"/>
    <property type="match status" value="1"/>
</dbReference>
<protein>
    <recommendedName>
        <fullName evidence="3">AMP-activated protein kinase glycogen-binding domain-containing protein</fullName>
    </recommendedName>
</protein>
<evidence type="ECO:0000259" key="3">
    <source>
        <dbReference type="Pfam" id="PF16561"/>
    </source>
</evidence>
<evidence type="ECO:0000256" key="1">
    <source>
        <dbReference type="SAM" id="Coils"/>
    </source>
</evidence>
<name>A0A1Y1HY10_KLENI</name>
<dbReference type="OrthoDB" id="531008at2759"/>
<keyword evidence="1" id="KW-0175">Coiled coil</keyword>
<evidence type="ECO:0000313" key="4">
    <source>
        <dbReference type="EMBL" id="GAQ83535.1"/>
    </source>
</evidence>
<keyword evidence="5" id="KW-1185">Reference proteome</keyword>
<dbReference type="Proteomes" id="UP000054558">
    <property type="component" value="Unassembled WGS sequence"/>
</dbReference>
<feature type="compositionally biased region" description="Pro residues" evidence="2">
    <location>
        <begin position="182"/>
        <end position="194"/>
    </location>
</feature>
<dbReference type="GO" id="GO:0009507">
    <property type="term" value="C:chloroplast"/>
    <property type="evidence" value="ECO:0000318"/>
    <property type="project" value="GO_Central"/>
</dbReference>
<evidence type="ECO:0000313" key="5">
    <source>
        <dbReference type="Proteomes" id="UP000054558"/>
    </source>
</evidence>
<dbReference type="InterPro" id="IPR032640">
    <property type="entry name" value="AMPK1_CBM"/>
</dbReference>
<dbReference type="GO" id="GO:0019252">
    <property type="term" value="P:starch biosynthetic process"/>
    <property type="evidence" value="ECO:0000318"/>
    <property type="project" value="GO_Central"/>
</dbReference>
<reference evidence="4 5" key="1">
    <citation type="journal article" date="2014" name="Nat. Commun.">
        <title>Klebsormidium flaccidum genome reveals primary factors for plant terrestrial adaptation.</title>
        <authorList>
            <person name="Hori K."/>
            <person name="Maruyama F."/>
            <person name="Fujisawa T."/>
            <person name="Togashi T."/>
            <person name="Yamamoto N."/>
            <person name="Seo M."/>
            <person name="Sato S."/>
            <person name="Yamada T."/>
            <person name="Mori H."/>
            <person name="Tajima N."/>
            <person name="Moriyama T."/>
            <person name="Ikeuchi M."/>
            <person name="Watanabe M."/>
            <person name="Wada H."/>
            <person name="Kobayashi K."/>
            <person name="Saito M."/>
            <person name="Masuda T."/>
            <person name="Sasaki-Sekimoto Y."/>
            <person name="Mashiguchi K."/>
            <person name="Awai K."/>
            <person name="Shimojima M."/>
            <person name="Masuda S."/>
            <person name="Iwai M."/>
            <person name="Nobusawa T."/>
            <person name="Narise T."/>
            <person name="Kondo S."/>
            <person name="Saito H."/>
            <person name="Sato R."/>
            <person name="Murakawa M."/>
            <person name="Ihara Y."/>
            <person name="Oshima-Yamada Y."/>
            <person name="Ohtaka K."/>
            <person name="Satoh M."/>
            <person name="Sonobe K."/>
            <person name="Ishii M."/>
            <person name="Ohtani R."/>
            <person name="Kanamori-Sato M."/>
            <person name="Honoki R."/>
            <person name="Miyazaki D."/>
            <person name="Mochizuki H."/>
            <person name="Umetsu J."/>
            <person name="Higashi K."/>
            <person name="Shibata D."/>
            <person name="Kamiya Y."/>
            <person name="Sato N."/>
            <person name="Nakamura Y."/>
            <person name="Tabata S."/>
            <person name="Ida S."/>
            <person name="Kurokawa K."/>
            <person name="Ohta H."/>
        </authorList>
    </citation>
    <scope>NUCLEOTIDE SEQUENCE [LARGE SCALE GENOMIC DNA]</scope>
    <source>
        <strain evidence="4 5">NIES-2285</strain>
    </source>
</reference>
<feature type="region of interest" description="Disordered" evidence="2">
    <location>
        <begin position="172"/>
        <end position="307"/>
    </location>
</feature>
<dbReference type="EMBL" id="DF237101">
    <property type="protein sequence ID" value="GAQ83535.1"/>
    <property type="molecule type" value="Genomic_DNA"/>
</dbReference>
<dbReference type="InterPro" id="IPR013783">
    <property type="entry name" value="Ig-like_fold"/>
</dbReference>
<feature type="region of interest" description="Disordered" evidence="2">
    <location>
        <begin position="415"/>
        <end position="436"/>
    </location>
</feature>
<dbReference type="InterPro" id="IPR014756">
    <property type="entry name" value="Ig_E-set"/>
</dbReference>
<feature type="region of interest" description="Disordered" evidence="2">
    <location>
        <begin position="91"/>
        <end position="118"/>
    </location>
</feature>
<dbReference type="SUPFAM" id="SSF81296">
    <property type="entry name" value="E set domains"/>
    <property type="match status" value="1"/>
</dbReference>
<dbReference type="PANTHER" id="PTHR47434:SF2">
    <property type="entry name" value="PROTEIN PTST HOMOLOG 3, CHLOROPLASTIC"/>
    <property type="match status" value="1"/>
</dbReference>
<feature type="coiled-coil region" evidence="1">
    <location>
        <begin position="495"/>
        <end position="547"/>
    </location>
</feature>
<sequence>MTSMAATGAISSCHLNPRCFAGRDTTAAPTISTAAFHQLPPHVSKAIHPLRFAESVCDHRGFLLLRSGVLAAALCNVGGGKRTREAGCRAADSAGAGGGSRNGAAALPRRLSSRREAEQDRQFVMELRRVMDSKNLPKLNVPSPAQLSDRPDLAKGLRTRGQFHVARLLGQYAASEKSSPPSSRPPGFPTPAPIISPYDAQISPPSSFQTPPLPPQANVGLASTRQARTQPENPTILEPGTPLRPSQESTASVPPPSANMDSPPKIPASIFDQLEADAQRAPASGGEKSVRSGAKGFPLPSRDPQATTKAVERLRQLGSALGSQAPADPTAQAASLLWSSRPMTSPPKAVTAPVPSVTERAARFLKTGKMDAAAVSEVSTGVQSEDISGEVSSDARTAKAIAAQKAALLKAKLRQRGGSPNAAPAAPAPPAAPVAPVVGSLQSHNEQLYREILSEQQELQQMSLSERQVEDDFKAQTFQELNRIKEVLASRESEVASMGEALKEARAQLNLLRAKSAAELSQARQEMIELQTRLRSTEKALEGLKQVRVEYWGVGDVVQLAGSFNGWNEHFTLEPDLSTEIPPPGGGRGPMVFACELRLYPGEYEVKFIVDGVWQIDSRREIVFKGMNQNNLLRVE</sequence>
<dbReference type="Gene3D" id="2.60.40.10">
    <property type="entry name" value="Immunoglobulins"/>
    <property type="match status" value="1"/>
</dbReference>
<gene>
    <name evidence="4" type="ORF">KFL_001520050</name>
</gene>
<feature type="domain" description="AMP-activated protein kinase glycogen-binding" evidence="3">
    <location>
        <begin position="547"/>
        <end position="635"/>
    </location>
</feature>
<dbReference type="AlphaFoldDB" id="A0A1Y1HY10"/>
<dbReference type="PANTHER" id="PTHR47434">
    <property type="entry name" value="PROTEIN PTST HOMOLOG 3, CHLOROPLASTIC"/>
    <property type="match status" value="1"/>
</dbReference>
<accession>A0A1Y1HY10</accession>
<evidence type="ECO:0000256" key="2">
    <source>
        <dbReference type="SAM" id="MobiDB-lite"/>
    </source>
</evidence>
<feature type="compositionally biased region" description="Polar residues" evidence="2">
    <location>
        <begin position="221"/>
        <end position="233"/>
    </location>
</feature>
<dbReference type="OMA" id="GWHHPIK"/>
<proteinExistence type="predicted"/>